<feature type="region of interest" description="Disordered" evidence="1">
    <location>
        <begin position="16"/>
        <end position="36"/>
    </location>
</feature>
<accession>A0A914GXG2</accession>
<dbReference type="Proteomes" id="UP000887572">
    <property type="component" value="Unplaced"/>
</dbReference>
<dbReference type="WBParaSite" id="Gr19_v10_g12061.t1">
    <property type="protein sequence ID" value="Gr19_v10_g12061.t1"/>
    <property type="gene ID" value="Gr19_v10_g12061"/>
</dbReference>
<evidence type="ECO:0000313" key="2">
    <source>
        <dbReference type="Proteomes" id="UP000887572"/>
    </source>
</evidence>
<evidence type="ECO:0000256" key="1">
    <source>
        <dbReference type="SAM" id="MobiDB-lite"/>
    </source>
</evidence>
<evidence type="ECO:0000313" key="3">
    <source>
        <dbReference type="WBParaSite" id="Gr19_v10_g12061.t1"/>
    </source>
</evidence>
<name>A0A914GXG2_GLORO</name>
<keyword evidence="2" id="KW-1185">Reference proteome</keyword>
<protein>
    <submittedName>
        <fullName evidence="3">Uncharacterized protein</fullName>
    </submittedName>
</protein>
<sequence>MFVGEESAAGVRRAAAAAAAAESDGGGDRPLASPTQLAGRSLNFARLAIGDPPPLRGDDGQARPASKCLTLIA</sequence>
<dbReference type="AlphaFoldDB" id="A0A914GXG2"/>
<proteinExistence type="predicted"/>
<organism evidence="2 3">
    <name type="scientific">Globodera rostochiensis</name>
    <name type="common">Golden nematode worm</name>
    <name type="synonym">Heterodera rostochiensis</name>
    <dbReference type="NCBI Taxonomy" id="31243"/>
    <lineage>
        <taxon>Eukaryota</taxon>
        <taxon>Metazoa</taxon>
        <taxon>Ecdysozoa</taxon>
        <taxon>Nematoda</taxon>
        <taxon>Chromadorea</taxon>
        <taxon>Rhabditida</taxon>
        <taxon>Tylenchina</taxon>
        <taxon>Tylenchomorpha</taxon>
        <taxon>Tylenchoidea</taxon>
        <taxon>Heteroderidae</taxon>
        <taxon>Heteroderinae</taxon>
        <taxon>Globodera</taxon>
    </lineage>
</organism>
<reference evidence="3" key="1">
    <citation type="submission" date="2022-11" db="UniProtKB">
        <authorList>
            <consortium name="WormBaseParasite"/>
        </authorList>
    </citation>
    <scope>IDENTIFICATION</scope>
</reference>